<gene>
    <name evidence="2" type="ORF">AC529_06960</name>
</gene>
<dbReference type="EMBL" id="LGEM01000028">
    <property type="protein sequence ID" value="KUP97415.1"/>
    <property type="molecule type" value="Genomic_DNA"/>
</dbReference>
<accession>A0A147KJC6</accession>
<protein>
    <submittedName>
        <fullName evidence="2">Uncharacterized protein</fullName>
    </submittedName>
</protein>
<keyword evidence="1" id="KW-0472">Membrane</keyword>
<evidence type="ECO:0000313" key="2">
    <source>
        <dbReference type="EMBL" id="KUP97415.1"/>
    </source>
</evidence>
<dbReference type="OrthoDB" id="9921884at2"/>
<keyword evidence="1" id="KW-1133">Transmembrane helix</keyword>
<sequence>MNPPLWQVTVCPAFEGPPTMLTVTRADGGPVTQADAEWAVALLNRADEPEPRPRGSFWWLSMLLMAASVTMLCAWAWTEEWRWSLTALLPALSGLVCFSCSLLGSPSAPDRTGQETGR</sequence>
<feature type="transmembrane region" description="Helical" evidence="1">
    <location>
        <begin position="83"/>
        <end position="104"/>
    </location>
</feature>
<reference evidence="3" key="1">
    <citation type="journal article" date="2017" name="Acta Aliment.">
        <title>Plant polysaccharide degrading enzyme system of Thermpbifida cellulosilytica TB100 revealed by de novo genome project data.</title>
        <authorList>
            <person name="Toth A."/>
            <person name="Baka E."/>
            <person name="Luzics S."/>
            <person name="Bata-Vidacs I."/>
            <person name="Nagy I."/>
            <person name="Balint B."/>
            <person name="Herceg R."/>
            <person name="Olasz F."/>
            <person name="Wilk T."/>
            <person name="Nagy T."/>
            <person name="Kriszt B."/>
            <person name="Nagy I."/>
            <person name="Kukolya J."/>
        </authorList>
    </citation>
    <scope>NUCLEOTIDE SEQUENCE [LARGE SCALE GENOMIC DNA]</scope>
    <source>
        <strain evidence="3">TB100</strain>
    </source>
</reference>
<feature type="transmembrane region" description="Helical" evidence="1">
    <location>
        <begin position="57"/>
        <end position="77"/>
    </location>
</feature>
<keyword evidence="1" id="KW-0812">Transmembrane</keyword>
<organism evidence="2 3">
    <name type="scientific">Thermobifida cellulosilytica TB100</name>
    <dbReference type="NCBI Taxonomy" id="665004"/>
    <lineage>
        <taxon>Bacteria</taxon>
        <taxon>Bacillati</taxon>
        <taxon>Actinomycetota</taxon>
        <taxon>Actinomycetes</taxon>
        <taxon>Streptosporangiales</taxon>
        <taxon>Nocardiopsidaceae</taxon>
        <taxon>Thermobifida</taxon>
    </lineage>
</organism>
<dbReference type="Proteomes" id="UP000074382">
    <property type="component" value="Unassembled WGS sequence"/>
</dbReference>
<name>A0A147KJC6_THECS</name>
<evidence type="ECO:0000256" key="1">
    <source>
        <dbReference type="SAM" id="Phobius"/>
    </source>
</evidence>
<dbReference type="PATRIC" id="fig|665004.4.peg.1664"/>
<dbReference type="RefSeq" id="WP_068755072.1">
    <property type="nucleotide sequence ID" value="NZ_KQ950181.1"/>
</dbReference>
<comment type="caution">
    <text evidence="2">The sequence shown here is derived from an EMBL/GenBank/DDBJ whole genome shotgun (WGS) entry which is preliminary data.</text>
</comment>
<dbReference type="AlphaFoldDB" id="A0A147KJC6"/>
<keyword evidence="3" id="KW-1185">Reference proteome</keyword>
<proteinExistence type="predicted"/>
<evidence type="ECO:0000313" key="3">
    <source>
        <dbReference type="Proteomes" id="UP000074382"/>
    </source>
</evidence>